<gene>
    <name evidence="2" type="ORF">A3G31_00890</name>
</gene>
<dbReference type="Proteomes" id="UP000178082">
    <property type="component" value="Unassembled WGS sequence"/>
</dbReference>
<protein>
    <recommendedName>
        <fullName evidence="4">Short-chain dehydrogenase</fullName>
    </recommendedName>
</protein>
<dbReference type="PRINTS" id="PR00081">
    <property type="entry name" value="GDHRDH"/>
</dbReference>
<dbReference type="Gene3D" id="3.40.50.720">
    <property type="entry name" value="NAD(P)-binding Rossmann-like Domain"/>
    <property type="match status" value="1"/>
</dbReference>
<comment type="similarity">
    <text evidence="1">Belongs to the short-chain dehydrogenases/reductases (SDR) family.</text>
</comment>
<accession>A0A1F7SJK0</accession>
<name>A0A1F7SJK0_9BACT</name>
<proteinExistence type="inferred from homology"/>
<organism evidence="2 3">
    <name type="scientific">Candidatus Schekmanbacteria bacterium RIFCSPLOWO2_12_FULL_38_15</name>
    <dbReference type="NCBI Taxonomy" id="1817883"/>
    <lineage>
        <taxon>Bacteria</taxon>
        <taxon>Candidatus Schekmaniibacteriota</taxon>
    </lineage>
</organism>
<dbReference type="EMBL" id="MGDI01000019">
    <property type="protein sequence ID" value="OGL53941.1"/>
    <property type="molecule type" value="Genomic_DNA"/>
</dbReference>
<evidence type="ECO:0000256" key="1">
    <source>
        <dbReference type="ARBA" id="ARBA00006484"/>
    </source>
</evidence>
<dbReference type="PANTHER" id="PTHR42879">
    <property type="entry name" value="3-OXOACYL-(ACYL-CARRIER-PROTEIN) REDUCTASE"/>
    <property type="match status" value="1"/>
</dbReference>
<dbReference type="PANTHER" id="PTHR42879:SF2">
    <property type="entry name" value="3-OXOACYL-[ACYL-CARRIER-PROTEIN] REDUCTASE FABG"/>
    <property type="match status" value="1"/>
</dbReference>
<dbReference type="InterPro" id="IPR050259">
    <property type="entry name" value="SDR"/>
</dbReference>
<dbReference type="InterPro" id="IPR036291">
    <property type="entry name" value="NAD(P)-bd_dom_sf"/>
</dbReference>
<dbReference type="STRING" id="1817883.A3G31_00890"/>
<comment type="caution">
    <text evidence="2">The sequence shown here is derived from an EMBL/GenBank/DDBJ whole genome shotgun (WGS) entry which is preliminary data.</text>
</comment>
<evidence type="ECO:0000313" key="3">
    <source>
        <dbReference type="Proteomes" id="UP000178082"/>
    </source>
</evidence>
<reference evidence="2 3" key="1">
    <citation type="journal article" date="2016" name="Nat. Commun.">
        <title>Thousands of microbial genomes shed light on interconnected biogeochemical processes in an aquifer system.</title>
        <authorList>
            <person name="Anantharaman K."/>
            <person name="Brown C.T."/>
            <person name="Hug L.A."/>
            <person name="Sharon I."/>
            <person name="Castelle C.J."/>
            <person name="Probst A.J."/>
            <person name="Thomas B.C."/>
            <person name="Singh A."/>
            <person name="Wilkins M.J."/>
            <person name="Karaoz U."/>
            <person name="Brodie E.L."/>
            <person name="Williams K.H."/>
            <person name="Hubbard S.S."/>
            <person name="Banfield J.F."/>
        </authorList>
    </citation>
    <scope>NUCLEOTIDE SEQUENCE [LARGE SCALE GENOMIC DNA]</scope>
</reference>
<sequence length="258" mass="27963">MNLGIFGRLALVTGGGRGIGRAIAQCLAREGSRVAVVSRTSADVESLIDEIGGKVKGHLGITLDLTDDTGPAELVKILNKDFGKPSILVHNLGGTLDIKDPFCSIQDWRRIYRFNFEVAVELNILLVPNMQKKKWGRVVHISSISSMENHGPVTYCAIKAALTAYTRSFGGVVAPDGVVVSAVLPGAVFTEKGYWDITLKENPEHVKKFLTERQRIGRFGQPEEIGNFVTFLCSELASFNTGSIIPIDGGQGRGYFGQ</sequence>
<evidence type="ECO:0000313" key="2">
    <source>
        <dbReference type="EMBL" id="OGL53941.1"/>
    </source>
</evidence>
<dbReference type="Pfam" id="PF13561">
    <property type="entry name" value="adh_short_C2"/>
    <property type="match status" value="1"/>
</dbReference>
<evidence type="ECO:0008006" key="4">
    <source>
        <dbReference type="Google" id="ProtNLM"/>
    </source>
</evidence>
<dbReference type="AlphaFoldDB" id="A0A1F7SJK0"/>
<dbReference type="SUPFAM" id="SSF51735">
    <property type="entry name" value="NAD(P)-binding Rossmann-fold domains"/>
    <property type="match status" value="1"/>
</dbReference>
<dbReference type="InterPro" id="IPR002347">
    <property type="entry name" value="SDR_fam"/>
</dbReference>